<comment type="caution">
    <text evidence="1">The sequence shown here is derived from an EMBL/GenBank/DDBJ whole genome shotgun (WGS) entry which is preliminary data.</text>
</comment>
<sequence length="78" mass="8962">MHATSHRRQLLSPDRKSCFEIRIVDALLAKLFPNGLVTDELRSIHMIKRVGRCDAIEQVEGAKEASPRPGRPMRMYFL</sequence>
<dbReference type="EMBL" id="JBBNAE010000010">
    <property type="protein sequence ID" value="KAK9091121.1"/>
    <property type="molecule type" value="Genomic_DNA"/>
</dbReference>
<dbReference type="AlphaFoldDB" id="A0AAP0ED59"/>
<reference evidence="1 2" key="1">
    <citation type="submission" date="2024-01" db="EMBL/GenBank/DDBJ databases">
        <title>Genome assemblies of Stephania.</title>
        <authorList>
            <person name="Yang L."/>
        </authorList>
    </citation>
    <scope>NUCLEOTIDE SEQUENCE [LARGE SCALE GENOMIC DNA]</scope>
    <source>
        <strain evidence="1">QJT</strain>
        <tissue evidence="1">Leaf</tissue>
    </source>
</reference>
<name>A0AAP0ED59_9MAGN</name>
<evidence type="ECO:0000313" key="2">
    <source>
        <dbReference type="Proteomes" id="UP001417504"/>
    </source>
</evidence>
<evidence type="ECO:0000313" key="1">
    <source>
        <dbReference type="EMBL" id="KAK9091121.1"/>
    </source>
</evidence>
<dbReference type="Proteomes" id="UP001417504">
    <property type="component" value="Unassembled WGS sequence"/>
</dbReference>
<gene>
    <name evidence="1" type="ORF">Sjap_024298</name>
</gene>
<organism evidence="1 2">
    <name type="scientific">Stephania japonica</name>
    <dbReference type="NCBI Taxonomy" id="461633"/>
    <lineage>
        <taxon>Eukaryota</taxon>
        <taxon>Viridiplantae</taxon>
        <taxon>Streptophyta</taxon>
        <taxon>Embryophyta</taxon>
        <taxon>Tracheophyta</taxon>
        <taxon>Spermatophyta</taxon>
        <taxon>Magnoliopsida</taxon>
        <taxon>Ranunculales</taxon>
        <taxon>Menispermaceae</taxon>
        <taxon>Menispermoideae</taxon>
        <taxon>Cissampelideae</taxon>
        <taxon>Stephania</taxon>
    </lineage>
</organism>
<keyword evidence="2" id="KW-1185">Reference proteome</keyword>
<accession>A0AAP0ED59</accession>
<protein>
    <submittedName>
        <fullName evidence="1">Uncharacterized protein</fullName>
    </submittedName>
</protein>
<proteinExistence type="predicted"/>